<keyword evidence="3" id="KW-0805">Transcription regulation</keyword>
<evidence type="ECO:0000256" key="2">
    <source>
        <dbReference type="ARBA" id="ARBA00023012"/>
    </source>
</evidence>
<evidence type="ECO:0000259" key="7">
    <source>
        <dbReference type="PROSITE" id="PS50110"/>
    </source>
</evidence>
<dbReference type="Gene3D" id="3.40.50.2300">
    <property type="match status" value="1"/>
</dbReference>
<dbReference type="SMART" id="SM00448">
    <property type="entry name" value="REC"/>
    <property type="match status" value="1"/>
</dbReference>
<gene>
    <name evidence="8" type="ORF">SCARUB_03604</name>
</gene>
<feature type="domain" description="Response regulatory" evidence="7">
    <location>
        <begin position="3"/>
        <end position="117"/>
    </location>
</feature>
<keyword evidence="4" id="KW-0238">DNA-binding</keyword>
<keyword evidence="1 6" id="KW-0597">Phosphoprotein</keyword>
<dbReference type="InterPro" id="IPR001789">
    <property type="entry name" value="Sig_transdc_resp-reg_receiver"/>
</dbReference>
<dbReference type="InterPro" id="IPR011006">
    <property type="entry name" value="CheY-like_superfamily"/>
</dbReference>
<dbReference type="Proteomes" id="UP000094056">
    <property type="component" value="Unassembled WGS sequence"/>
</dbReference>
<dbReference type="GO" id="GO:0005829">
    <property type="term" value="C:cytosol"/>
    <property type="evidence" value="ECO:0007669"/>
    <property type="project" value="TreeGrafter"/>
</dbReference>
<comment type="caution">
    <text evidence="8">The sequence shown here is derived from an EMBL/GenBank/DDBJ whole genome shotgun (WGS) entry which is preliminary data.</text>
</comment>
<reference evidence="8 9" key="1">
    <citation type="submission" date="2016-07" db="EMBL/GenBank/DDBJ databases">
        <title>Draft genome of Scalindua rubra, obtained from a brine-seawater interface in the Red Sea, sheds light on salt adaptation in anammox bacteria.</title>
        <authorList>
            <person name="Speth D.R."/>
            <person name="Lagkouvardos I."/>
            <person name="Wang Y."/>
            <person name="Qian P.-Y."/>
            <person name="Dutilh B.E."/>
            <person name="Jetten M.S."/>
        </authorList>
    </citation>
    <scope>NUCLEOTIDE SEQUENCE [LARGE SCALE GENOMIC DNA]</scope>
    <source>
        <strain evidence="8">BSI-1</strain>
    </source>
</reference>
<proteinExistence type="predicted"/>
<evidence type="ECO:0000256" key="6">
    <source>
        <dbReference type="PROSITE-ProRule" id="PRU00169"/>
    </source>
</evidence>
<evidence type="ECO:0000313" key="9">
    <source>
        <dbReference type="Proteomes" id="UP000094056"/>
    </source>
</evidence>
<dbReference type="GO" id="GO:0000156">
    <property type="term" value="F:phosphorelay response regulator activity"/>
    <property type="evidence" value="ECO:0007669"/>
    <property type="project" value="TreeGrafter"/>
</dbReference>
<dbReference type="GO" id="GO:0000976">
    <property type="term" value="F:transcription cis-regulatory region binding"/>
    <property type="evidence" value="ECO:0007669"/>
    <property type="project" value="TreeGrafter"/>
</dbReference>
<dbReference type="Pfam" id="PF00072">
    <property type="entry name" value="Response_reg"/>
    <property type="match status" value="1"/>
</dbReference>
<dbReference type="SUPFAM" id="SSF52172">
    <property type="entry name" value="CheY-like"/>
    <property type="match status" value="1"/>
</dbReference>
<dbReference type="GO" id="GO:0006355">
    <property type="term" value="P:regulation of DNA-templated transcription"/>
    <property type="evidence" value="ECO:0007669"/>
    <property type="project" value="TreeGrafter"/>
</dbReference>
<dbReference type="CDD" id="cd17536">
    <property type="entry name" value="REC_YesN-like"/>
    <property type="match status" value="1"/>
</dbReference>
<dbReference type="AlphaFoldDB" id="A0A1E3X8K0"/>
<dbReference type="PROSITE" id="PS50110">
    <property type="entry name" value="RESPONSE_REGULATORY"/>
    <property type="match status" value="1"/>
</dbReference>
<accession>A0A1E3X8K0</accession>
<keyword evidence="2" id="KW-0902">Two-component regulatory system</keyword>
<dbReference type="GO" id="GO:0032993">
    <property type="term" value="C:protein-DNA complex"/>
    <property type="evidence" value="ECO:0007669"/>
    <property type="project" value="TreeGrafter"/>
</dbReference>
<name>A0A1E3X8K0_9BACT</name>
<dbReference type="PANTHER" id="PTHR48111:SF1">
    <property type="entry name" value="TWO-COMPONENT RESPONSE REGULATOR ORR33"/>
    <property type="match status" value="1"/>
</dbReference>
<evidence type="ECO:0000256" key="5">
    <source>
        <dbReference type="ARBA" id="ARBA00023163"/>
    </source>
</evidence>
<organism evidence="8 9">
    <name type="scientific">Candidatus Scalindua rubra</name>
    <dbReference type="NCBI Taxonomy" id="1872076"/>
    <lineage>
        <taxon>Bacteria</taxon>
        <taxon>Pseudomonadati</taxon>
        <taxon>Planctomycetota</taxon>
        <taxon>Candidatus Brocadiia</taxon>
        <taxon>Candidatus Brocadiales</taxon>
        <taxon>Candidatus Scalinduaceae</taxon>
        <taxon>Candidatus Scalindua</taxon>
    </lineage>
</organism>
<keyword evidence="5" id="KW-0804">Transcription</keyword>
<dbReference type="EMBL" id="MAYW01000129">
    <property type="protein sequence ID" value="ODS31284.1"/>
    <property type="molecule type" value="Genomic_DNA"/>
</dbReference>
<evidence type="ECO:0000313" key="8">
    <source>
        <dbReference type="EMBL" id="ODS31284.1"/>
    </source>
</evidence>
<evidence type="ECO:0000256" key="4">
    <source>
        <dbReference type="ARBA" id="ARBA00023125"/>
    </source>
</evidence>
<dbReference type="PANTHER" id="PTHR48111">
    <property type="entry name" value="REGULATOR OF RPOS"/>
    <property type="match status" value="1"/>
</dbReference>
<evidence type="ECO:0000256" key="1">
    <source>
        <dbReference type="ARBA" id="ARBA00022553"/>
    </source>
</evidence>
<feature type="modified residue" description="4-aspartylphosphate" evidence="6">
    <location>
        <position position="52"/>
    </location>
</feature>
<protein>
    <submittedName>
        <fullName evidence="8">Two-component response regulator</fullName>
    </submittedName>
</protein>
<evidence type="ECO:0000256" key="3">
    <source>
        <dbReference type="ARBA" id="ARBA00023015"/>
    </source>
</evidence>
<dbReference type="InterPro" id="IPR039420">
    <property type="entry name" value="WalR-like"/>
</dbReference>
<sequence length="193" mass="22230">MNKILIVDDEAGASKFLERFLERKGYDVITSDNGEDALEKVKNEKPDIILLDIRMPGMGGMDVLKETRKISPETMVIIHTGYGDLTSAIDAIRFNANDYVLKPCNFEELHFRVRRCIEKLELQRKIKLYEKILPVCCVCKKIRDDTNMEHGTGKWTAMEVYMSEKANIDVSHTFCPECFKKNFKRDIACSKVL</sequence>